<dbReference type="Proteomes" id="UP000283805">
    <property type="component" value="Unassembled WGS sequence"/>
</dbReference>
<dbReference type="PANTHER" id="PTHR36110">
    <property type="entry name" value="RING-CLEAVING DIOXYGENASE MHQE-RELATED"/>
    <property type="match status" value="1"/>
</dbReference>
<sequence>MLTDTPGIHHVTGIVGDAQEAIDFYTGVLGLALDTQTVNFEDVLQHHLYFGDAAGTPGTVFTVFADPHGDPGRVGKPQVERVSFLVPDENLAYWRDRLREHDVALEDDEPLERERLDERVLRFEDPVGTHLELVGGSPGEIEAAAVEPWTAGPVPDDVAIRGLHGVSALSVNPYATASTLETLGFEYEAETDERVRYRAPGDRATVVDVLDREAPFGREGIGTHHHVAVRVEEEDDLYEWRKLFDDRGYDVSRVKDRHFFHSLYVREPGGVLFELATETDGVAANDTSKSGTSLYLPEWFERDRDLIESQLPELTVPDIDSA</sequence>
<evidence type="ECO:0000313" key="3">
    <source>
        <dbReference type="Proteomes" id="UP000283805"/>
    </source>
</evidence>
<dbReference type="Pfam" id="PF00903">
    <property type="entry name" value="Glyoxalase"/>
    <property type="match status" value="2"/>
</dbReference>
<name>A0A419WCV6_9EURY</name>
<dbReference type="RefSeq" id="WP_120245373.1">
    <property type="nucleotide sequence ID" value="NZ_RAPO01000003.1"/>
</dbReference>
<protein>
    <submittedName>
        <fullName evidence="2">Glyoxalase family protein</fullName>
    </submittedName>
</protein>
<reference evidence="2 3" key="1">
    <citation type="submission" date="2018-09" db="EMBL/GenBank/DDBJ databases">
        <title>Genomic Encyclopedia of Archaeal and Bacterial Type Strains, Phase II (KMG-II): from individual species to whole genera.</title>
        <authorList>
            <person name="Goeker M."/>
        </authorList>
    </citation>
    <scope>NUCLEOTIDE SEQUENCE [LARGE SCALE GENOMIC DNA]</scope>
    <source>
        <strain evidence="2 3">DSM 13151</strain>
    </source>
</reference>
<evidence type="ECO:0000259" key="1">
    <source>
        <dbReference type="PROSITE" id="PS51819"/>
    </source>
</evidence>
<dbReference type="OrthoDB" id="9710at2157"/>
<dbReference type="InterPro" id="IPR037523">
    <property type="entry name" value="VOC_core"/>
</dbReference>
<dbReference type="PROSITE" id="PS51819">
    <property type="entry name" value="VOC"/>
    <property type="match status" value="2"/>
</dbReference>
<dbReference type="SUPFAM" id="SSF54593">
    <property type="entry name" value="Glyoxalase/Bleomycin resistance protein/Dihydroxybiphenyl dioxygenase"/>
    <property type="match status" value="1"/>
</dbReference>
<keyword evidence="3" id="KW-1185">Reference proteome</keyword>
<accession>A0A419WCV6</accession>
<evidence type="ECO:0000313" key="2">
    <source>
        <dbReference type="EMBL" id="RKD93343.1"/>
    </source>
</evidence>
<feature type="domain" description="VOC" evidence="1">
    <location>
        <begin position="7"/>
        <end position="136"/>
    </location>
</feature>
<dbReference type="InterPro" id="IPR052537">
    <property type="entry name" value="Extradiol_RC_dioxygenase"/>
</dbReference>
<proteinExistence type="predicted"/>
<dbReference type="AlphaFoldDB" id="A0A419WCV6"/>
<organism evidence="2 3">
    <name type="scientific">Halopiger aswanensis</name>
    <dbReference type="NCBI Taxonomy" id="148449"/>
    <lineage>
        <taxon>Archaea</taxon>
        <taxon>Methanobacteriati</taxon>
        <taxon>Methanobacteriota</taxon>
        <taxon>Stenosarchaea group</taxon>
        <taxon>Halobacteria</taxon>
        <taxon>Halobacteriales</taxon>
        <taxon>Natrialbaceae</taxon>
        <taxon>Halopiger</taxon>
    </lineage>
</organism>
<dbReference type="InterPro" id="IPR029068">
    <property type="entry name" value="Glyas_Bleomycin-R_OHBP_Dase"/>
</dbReference>
<dbReference type="Gene3D" id="3.10.180.10">
    <property type="entry name" value="2,3-Dihydroxybiphenyl 1,2-Dioxygenase, domain 1"/>
    <property type="match status" value="2"/>
</dbReference>
<dbReference type="InterPro" id="IPR004360">
    <property type="entry name" value="Glyas_Fos-R_dOase_dom"/>
</dbReference>
<dbReference type="EMBL" id="RAPO01000003">
    <property type="protein sequence ID" value="RKD93343.1"/>
    <property type="molecule type" value="Genomic_DNA"/>
</dbReference>
<dbReference type="PANTHER" id="PTHR36110:SF2">
    <property type="entry name" value="RING-CLEAVING DIOXYGENASE MHQE-RELATED"/>
    <property type="match status" value="1"/>
</dbReference>
<feature type="domain" description="VOC" evidence="1">
    <location>
        <begin position="162"/>
        <end position="278"/>
    </location>
</feature>
<comment type="caution">
    <text evidence="2">The sequence shown here is derived from an EMBL/GenBank/DDBJ whole genome shotgun (WGS) entry which is preliminary data.</text>
</comment>
<gene>
    <name evidence="2" type="ORF">ATJ93_2964</name>
</gene>